<evidence type="ECO:0000313" key="2">
    <source>
        <dbReference type="EMBL" id="GCD99754.1"/>
    </source>
</evidence>
<organism evidence="2 3">
    <name type="scientific">Embleya hyalina</name>
    <dbReference type="NCBI Taxonomy" id="516124"/>
    <lineage>
        <taxon>Bacteria</taxon>
        <taxon>Bacillati</taxon>
        <taxon>Actinomycetota</taxon>
        <taxon>Actinomycetes</taxon>
        <taxon>Kitasatosporales</taxon>
        <taxon>Streptomycetaceae</taxon>
        <taxon>Embleya</taxon>
    </lineage>
</organism>
<evidence type="ECO:0000256" key="1">
    <source>
        <dbReference type="SAM" id="MobiDB-lite"/>
    </source>
</evidence>
<comment type="caution">
    <text evidence="2">The sequence shown here is derived from an EMBL/GenBank/DDBJ whole genome shotgun (WGS) entry which is preliminary data.</text>
</comment>
<name>A0A401YYP2_9ACTN</name>
<feature type="region of interest" description="Disordered" evidence="1">
    <location>
        <begin position="96"/>
        <end position="118"/>
    </location>
</feature>
<gene>
    <name evidence="2" type="ORF">EHYA_07476</name>
</gene>
<reference evidence="2 3" key="1">
    <citation type="submission" date="2018-12" db="EMBL/GenBank/DDBJ databases">
        <title>Draft genome sequence of Embleya hyalina NBRC 13850T.</title>
        <authorList>
            <person name="Komaki H."/>
            <person name="Hosoyama A."/>
            <person name="Kimura A."/>
            <person name="Ichikawa N."/>
            <person name="Tamura T."/>
        </authorList>
    </citation>
    <scope>NUCLEOTIDE SEQUENCE [LARGE SCALE GENOMIC DNA]</scope>
    <source>
        <strain evidence="2 3">NBRC 13850</strain>
    </source>
</reference>
<accession>A0A401YYP2</accession>
<evidence type="ECO:0000313" key="3">
    <source>
        <dbReference type="Proteomes" id="UP000286931"/>
    </source>
</evidence>
<dbReference type="Proteomes" id="UP000286931">
    <property type="component" value="Unassembled WGS sequence"/>
</dbReference>
<sequence>MQIVTVAGHQWITLRELEHLTAAAVDVAAHTPGCAILRALPGRSRLTRAASTEVITTLAAVRVHPTVRSGLTRLAHTAANNLAAISCSGAWVSAHDIGAGPETRTHRPSRSREHAPAR</sequence>
<dbReference type="EMBL" id="BIFH01000034">
    <property type="protein sequence ID" value="GCD99754.1"/>
    <property type="molecule type" value="Genomic_DNA"/>
</dbReference>
<keyword evidence="3" id="KW-1185">Reference proteome</keyword>
<dbReference type="AlphaFoldDB" id="A0A401YYP2"/>
<protein>
    <submittedName>
        <fullName evidence="2">Uncharacterized protein</fullName>
    </submittedName>
</protein>
<dbReference type="RefSeq" id="WP_126641528.1">
    <property type="nucleotide sequence ID" value="NZ_BIFH01000034.1"/>
</dbReference>
<proteinExistence type="predicted"/>